<reference evidence="2" key="1">
    <citation type="journal article" date="2019" name="Int. J. Syst. Evol. Microbiol.">
        <title>The Global Catalogue of Microorganisms (GCM) 10K type strain sequencing project: providing services to taxonomists for standard genome sequencing and annotation.</title>
        <authorList>
            <consortium name="The Broad Institute Genomics Platform"/>
            <consortium name="The Broad Institute Genome Sequencing Center for Infectious Disease"/>
            <person name="Wu L."/>
            <person name="Ma J."/>
        </authorList>
    </citation>
    <scope>NUCLEOTIDE SEQUENCE [LARGE SCALE GENOMIC DNA]</scope>
    <source>
        <strain evidence="2">CCUG 62945</strain>
    </source>
</reference>
<dbReference type="RefSeq" id="WP_380188422.1">
    <property type="nucleotide sequence ID" value="NZ_JBHTBQ010000027.1"/>
</dbReference>
<proteinExistence type="predicted"/>
<comment type="caution">
    <text evidence="1">The sequence shown here is derived from an EMBL/GenBank/DDBJ whole genome shotgun (WGS) entry which is preliminary data.</text>
</comment>
<evidence type="ECO:0000313" key="2">
    <source>
        <dbReference type="Proteomes" id="UP001596473"/>
    </source>
</evidence>
<name>A0ABW2QYQ3_9NEIS</name>
<protein>
    <submittedName>
        <fullName evidence="1">Uncharacterized protein</fullName>
    </submittedName>
</protein>
<evidence type="ECO:0000313" key="1">
    <source>
        <dbReference type="EMBL" id="MFC7420827.1"/>
    </source>
</evidence>
<accession>A0ABW2QYQ3</accession>
<sequence>MKWIHASVWLWLAMASFAAENIVVLKTRQALQLSNKGEAKVLKPYVKLLAGDQLLLPEAAEVQLVWIDSGRHEIWQGPARLKLLSDAAEESNHKPAAQIKTLPATLRSHLGQVGGTLTSIKQMGGIINVRAVSESDESGAIAEQARKELDADNPSADLFLLQEQWNAQNWSAVYKTLKRLQVLDPKNPELAAVLKHLEQKMAR</sequence>
<dbReference type="EMBL" id="JBHTBQ010000027">
    <property type="protein sequence ID" value="MFC7420827.1"/>
    <property type="molecule type" value="Genomic_DNA"/>
</dbReference>
<dbReference type="Proteomes" id="UP001596473">
    <property type="component" value="Unassembled WGS sequence"/>
</dbReference>
<gene>
    <name evidence="1" type="ORF">ACFQNF_13240</name>
</gene>
<keyword evidence="2" id="KW-1185">Reference proteome</keyword>
<organism evidence="1 2">
    <name type="scientific">Iodobacter arcticus</name>
    <dbReference type="NCBI Taxonomy" id="590593"/>
    <lineage>
        <taxon>Bacteria</taxon>
        <taxon>Pseudomonadati</taxon>
        <taxon>Pseudomonadota</taxon>
        <taxon>Betaproteobacteria</taxon>
        <taxon>Neisseriales</taxon>
        <taxon>Chitinibacteraceae</taxon>
        <taxon>Iodobacter</taxon>
    </lineage>
</organism>